<feature type="domain" description="NAD-dependent epimerase/dehydratase" evidence="1">
    <location>
        <begin position="6"/>
        <end position="76"/>
    </location>
</feature>
<sequence>MGEPNIVVIGGTGFYGRYVVADLLRQPAVRVTVVARRPPDPGFGSARVRWVRGDHTEPDRLRGIVDGAAAVVHCAGPFQALGGPGTGPWEPLRAAVAAGVPYVDISEDRAFRRGALALARSATAPVLTGASVVPGLQALVVADLARGLDRVDTVACCAAPDTRRHRGPAMFGALLHGAGLRFTAPRGGVPTVVHGWSEPEWALFPPPIGRRLVHQVYEMADLDVLDELCGAGTISFKAGTEFTVVNRALGLFAALRARTGRPRAPQRWTPLVRGVSWLVGRAGDEAGGFTVTLTGERGGRPVTRKLGMTAVRDGGRIPSLLAGIAVERLLSGRLRAPGIVPLDSWLTPDELRAALADREIDLWSGADDGGWQPLENR</sequence>
<accession>A0ABN3VXP0</accession>
<protein>
    <submittedName>
        <fullName evidence="2">Saccharopine dehydrogenase NADP-binding domain-containing protein</fullName>
    </submittedName>
</protein>
<dbReference type="SUPFAM" id="SSF51735">
    <property type="entry name" value="NAD(P)-binding Rossmann-fold domains"/>
    <property type="match status" value="1"/>
</dbReference>
<gene>
    <name evidence="2" type="ORF">GCM10010517_31680</name>
</gene>
<dbReference type="Proteomes" id="UP001500831">
    <property type="component" value="Unassembled WGS sequence"/>
</dbReference>
<dbReference type="Gene3D" id="3.40.50.720">
    <property type="entry name" value="NAD(P)-binding Rossmann-like Domain"/>
    <property type="match status" value="1"/>
</dbReference>
<dbReference type="PANTHER" id="PTHR43796:SF2">
    <property type="entry name" value="CARBOXYNORSPERMIDINE SYNTHASE"/>
    <property type="match status" value="1"/>
</dbReference>
<evidence type="ECO:0000313" key="2">
    <source>
        <dbReference type="EMBL" id="GAA2871411.1"/>
    </source>
</evidence>
<keyword evidence="3" id="KW-1185">Reference proteome</keyword>
<evidence type="ECO:0000313" key="3">
    <source>
        <dbReference type="Proteomes" id="UP001500831"/>
    </source>
</evidence>
<name>A0ABN3VXP0_9ACTN</name>
<dbReference type="InterPro" id="IPR036291">
    <property type="entry name" value="NAD(P)-bd_dom_sf"/>
</dbReference>
<dbReference type="InterPro" id="IPR001509">
    <property type="entry name" value="Epimerase_deHydtase"/>
</dbReference>
<dbReference type="Pfam" id="PF01370">
    <property type="entry name" value="Epimerase"/>
    <property type="match status" value="1"/>
</dbReference>
<comment type="caution">
    <text evidence="2">The sequence shown here is derived from an EMBL/GenBank/DDBJ whole genome shotgun (WGS) entry which is preliminary data.</text>
</comment>
<dbReference type="PANTHER" id="PTHR43796">
    <property type="entry name" value="CARBOXYNORSPERMIDINE SYNTHASE"/>
    <property type="match status" value="1"/>
</dbReference>
<evidence type="ECO:0000259" key="1">
    <source>
        <dbReference type="Pfam" id="PF01370"/>
    </source>
</evidence>
<dbReference type="EMBL" id="BAAAVI010000020">
    <property type="protein sequence ID" value="GAA2871411.1"/>
    <property type="molecule type" value="Genomic_DNA"/>
</dbReference>
<organism evidence="2 3">
    <name type="scientific">Streptosporangium fragile</name>
    <dbReference type="NCBI Taxonomy" id="46186"/>
    <lineage>
        <taxon>Bacteria</taxon>
        <taxon>Bacillati</taxon>
        <taxon>Actinomycetota</taxon>
        <taxon>Actinomycetes</taxon>
        <taxon>Streptosporangiales</taxon>
        <taxon>Streptosporangiaceae</taxon>
        <taxon>Streptosporangium</taxon>
    </lineage>
</organism>
<reference evidence="2 3" key="1">
    <citation type="journal article" date="2019" name="Int. J. Syst. Evol. Microbiol.">
        <title>The Global Catalogue of Microorganisms (GCM) 10K type strain sequencing project: providing services to taxonomists for standard genome sequencing and annotation.</title>
        <authorList>
            <consortium name="The Broad Institute Genomics Platform"/>
            <consortium name="The Broad Institute Genome Sequencing Center for Infectious Disease"/>
            <person name="Wu L."/>
            <person name="Ma J."/>
        </authorList>
    </citation>
    <scope>NUCLEOTIDE SEQUENCE [LARGE SCALE GENOMIC DNA]</scope>
    <source>
        <strain evidence="2 3">JCM 6242</strain>
    </source>
</reference>
<dbReference type="RefSeq" id="WP_344971937.1">
    <property type="nucleotide sequence ID" value="NZ_BAAAVI010000020.1"/>
</dbReference>
<proteinExistence type="predicted"/>